<accession>G3VGQ3</accession>
<dbReference type="FunFam" id="2.60.40.10:FF:002056">
    <property type="entry name" value="MHC class I antigen"/>
    <property type="match status" value="1"/>
</dbReference>
<sequence length="341" mass="39172">MMNWRRESGSFSSWLLILVVLFALRGIQTGHHKNEIKHIAVGTSKTLLDLTVVALIDDIWWASYFKSNQHMVFKADWISEVLGSNLIEEMEHLLINHKEDFQFVFHYLTRNDTETEGNHTLQIQLDCELDGDIQLSSHVKYAFDGEDLIKVDELEGQWVVLNPKARNFKLIVNSPFWTEVRKRYIKRYCVGAMQKIIGNSNMKKNESPEVYVSQQDYPDGTTKLSCTATGFYPQPILLHWKKGTDGAIWGKESSSGTLPNSDDTFYLRISLEIQPGDSVTDYACIVEHSELERPVVYPVPKKPYKKNFWVVALSILLGVILTVGCLVVFIQWKKRKSGMYC</sequence>
<feature type="transmembrane region" description="Helical" evidence="2">
    <location>
        <begin position="308"/>
        <end position="330"/>
    </location>
</feature>
<dbReference type="GeneID" id="105749194"/>
<dbReference type="OMA" id="THREIAF"/>
<dbReference type="InterPro" id="IPR011161">
    <property type="entry name" value="MHC_I-like_Ag-recog"/>
</dbReference>
<dbReference type="Pfam" id="PF07654">
    <property type="entry name" value="C1-set"/>
    <property type="match status" value="1"/>
</dbReference>
<dbReference type="SMART" id="SM00407">
    <property type="entry name" value="IGc1"/>
    <property type="match status" value="1"/>
</dbReference>
<feature type="chain" id="PRO_5003457522" description="Ig-like domain-containing protein" evidence="3">
    <location>
        <begin position="30"/>
        <end position="341"/>
    </location>
</feature>
<dbReference type="Gene3D" id="3.30.500.10">
    <property type="entry name" value="MHC class I-like antigen recognition-like"/>
    <property type="match status" value="1"/>
</dbReference>
<evidence type="ECO:0000313" key="5">
    <source>
        <dbReference type="Ensembl" id="ENSSHAP00000002357.1"/>
    </source>
</evidence>
<reference evidence="5 6" key="1">
    <citation type="journal article" date="2011" name="Proc. Natl. Acad. Sci. U.S.A.">
        <title>Genetic diversity and population structure of the endangered marsupial Sarcophilus harrisii (Tasmanian devil).</title>
        <authorList>
            <person name="Miller W."/>
            <person name="Hayes V.M."/>
            <person name="Ratan A."/>
            <person name="Petersen D.C."/>
            <person name="Wittekindt N.E."/>
            <person name="Miller J."/>
            <person name="Walenz B."/>
            <person name="Knight J."/>
            <person name="Qi J."/>
            <person name="Zhao F."/>
            <person name="Wang Q."/>
            <person name="Bedoya-Reina O.C."/>
            <person name="Katiyar N."/>
            <person name="Tomsho L.P."/>
            <person name="Kasson L.M."/>
            <person name="Hardie R.A."/>
            <person name="Woodbridge P."/>
            <person name="Tindall E.A."/>
            <person name="Bertelsen M.F."/>
            <person name="Dixon D."/>
            <person name="Pyecroft S."/>
            <person name="Helgen K.M."/>
            <person name="Lesk A.M."/>
            <person name="Pringle T.H."/>
            <person name="Patterson N."/>
            <person name="Zhang Y."/>
            <person name="Kreiss A."/>
            <person name="Woods G.M."/>
            <person name="Jones M.E."/>
            <person name="Schuster S.C."/>
        </authorList>
    </citation>
    <scope>NUCLEOTIDE SEQUENCE [LARGE SCALE GENOMIC DNA]</scope>
</reference>
<dbReference type="InterPro" id="IPR013783">
    <property type="entry name" value="Ig-like_fold"/>
</dbReference>
<dbReference type="Gene3D" id="2.60.40.10">
    <property type="entry name" value="Immunoglobulins"/>
    <property type="match status" value="1"/>
</dbReference>
<dbReference type="InterPro" id="IPR003006">
    <property type="entry name" value="Ig/MHC_CS"/>
</dbReference>
<keyword evidence="3" id="KW-0732">Signal</keyword>
<dbReference type="HOGENOM" id="CLU_047501_5_0_1"/>
<dbReference type="PROSITE" id="PS50835">
    <property type="entry name" value="IG_LIKE"/>
    <property type="match status" value="1"/>
</dbReference>
<name>G3VGQ3_SARHA</name>
<feature type="signal peptide" evidence="3">
    <location>
        <begin position="1"/>
        <end position="29"/>
    </location>
</feature>
<evidence type="ECO:0000259" key="4">
    <source>
        <dbReference type="PROSITE" id="PS50835"/>
    </source>
</evidence>
<keyword evidence="2" id="KW-0812">Transmembrane</keyword>
<dbReference type="KEGG" id="shr:105749194"/>
<dbReference type="GeneTree" id="ENSGT01120000271825"/>
<keyword evidence="2" id="KW-0472">Membrane</keyword>
<dbReference type="InterPro" id="IPR003597">
    <property type="entry name" value="Ig_C1-set"/>
</dbReference>
<dbReference type="RefSeq" id="XP_012396265.1">
    <property type="nucleotide sequence ID" value="XM_012540811.3"/>
</dbReference>
<protein>
    <recommendedName>
        <fullName evidence="4">Ig-like domain-containing protein</fullName>
    </recommendedName>
</protein>
<dbReference type="InParanoid" id="G3VGQ3"/>
<evidence type="ECO:0000256" key="2">
    <source>
        <dbReference type="SAM" id="Phobius"/>
    </source>
</evidence>
<dbReference type="GO" id="GO:0006955">
    <property type="term" value="P:immune response"/>
    <property type="evidence" value="ECO:0007669"/>
    <property type="project" value="TreeGrafter"/>
</dbReference>
<evidence type="ECO:0000313" key="6">
    <source>
        <dbReference type="Proteomes" id="UP000007648"/>
    </source>
</evidence>
<dbReference type="InterPro" id="IPR007110">
    <property type="entry name" value="Ig-like_dom"/>
</dbReference>
<dbReference type="PANTHER" id="PTHR16675">
    <property type="entry name" value="MHC CLASS I-RELATED"/>
    <property type="match status" value="1"/>
</dbReference>
<dbReference type="AlphaFoldDB" id="G3VGQ3"/>
<dbReference type="PROSITE" id="PS00290">
    <property type="entry name" value="IG_MHC"/>
    <property type="match status" value="1"/>
</dbReference>
<dbReference type="PANTHER" id="PTHR16675:SF67">
    <property type="entry name" value="IG-LIKE DOMAIN-CONTAINING PROTEIN"/>
    <property type="match status" value="1"/>
</dbReference>
<dbReference type="SUPFAM" id="SSF48726">
    <property type="entry name" value="Immunoglobulin"/>
    <property type="match status" value="1"/>
</dbReference>
<reference evidence="5" key="3">
    <citation type="submission" date="2025-09" db="UniProtKB">
        <authorList>
            <consortium name="Ensembl"/>
        </authorList>
    </citation>
    <scope>IDENTIFICATION</scope>
</reference>
<evidence type="ECO:0000256" key="3">
    <source>
        <dbReference type="SAM" id="SignalP"/>
    </source>
</evidence>
<keyword evidence="6" id="KW-1185">Reference proteome</keyword>
<keyword evidence="1" id="KW-0325">Glycoprotein</keyword>
<dbReference type="eggNOG" id="ENOG502SMNW">
    <property type="taxonomic scope" value="Eukaryota"/>
</dbReference>
<dbReference type="InterPro" id="IPR037055">
    <property type="entry name" value="MHC_I-like_Ag-recog_sf"/>
</dbReference>
<dbReference type="InterPro" id="IPR036179">
    <property type="entry name" value="Ig-like_dom_sf"/>
</dbReference>
<dbReference type="Pfam" id="PF00129">
    <property type="entry name" value="MHC_I"/>
    <property type="match status" value="1"/>
</dbReference>
<dbReference type="Ensembl" id="ENSSHAT00000002382.2">
    <property type="protein sequence ID" value="ENSSHAP00000002357.1"/>
    <property type="gene ID" value="ENSSHAG00000002090.2"/>
</dbReference>
<dbReference type="GO" id="GO:0005615">
    <property type="term" value="C:extracellular space"/>
    <property type="evidence" value="ECO:0007669"/>
    <property type="project" value="TreeGrafter"/>
</dbReference>
<dbReference type="OrthoDB" id="8890485at2759"/>
<dbReference type="STRING" id="9305.ENSSHAP00000002357"/>
<dbReference type="SUPFAM" id="SSF54452">
    <property type="entry name" value="MHC antigen-recognition domain"/>
    <property type="match status" value="1"/>
</dbReference>
<dbReference type="InterPro" id="IPR050208">
    <property type="entry name" value="MHC_class-I_related"/>
</dbReference>
<reference evidence="5" key="2">
    <citation type="submission" date="2025-08" db="UniProtKB">
        <authorList>
            <consortium name="Ensembl"/>
        </authorList>
    </citation>
    <scope>IDENTIFICATION</scope>
</reference>
<dbReference type="Proteomes" id="UP000007648">
    <property type="component" value="Unassembled WGS sequence"/>
</dbReference>
<gene>
    <name evidence="5" type="primary">LOC105749194</name>
</gene>
<evidence type="ECO:0000256" key="1">
    <source>
        <dbReference type="ARBA" id="ARBA00023180"/>
    </source>
</evidence>
<dbReference type="GO" id="GO:0009897">
    <property type="term" value="C:external side of plasma membrane"/>
    <property type="evidence" value="ECO:0007669"/>
    <property type="project" value="TreeGrafter"/>
</dbReference>
<organism evidence="5 6">
    <name type="scientific">Sarcophilus harrisii</name>
    <name type="common">Tasmanian devil</name>
    <name type="synonym">Sarcophilus laniarius</name>
    <dbReference type="NCBI Taxonomy" id="9305"/>
    <lineage>
        <taxon>Eukaryota</taxon>
        <taxon>Metazoa</taxon>
        <taxon>Chordata</taxon>
        <taxon>Craniata</taxon>
        <taxon>Vertebrata</taxon>
        <taxon>Euteleostomi</taxon>
        <taxon>Mammalia</taxon>
        <taxon>Metatheria</taxon>
        <taxon>Dasyuromorphia</taxon>
        <taxon>Dasyuridae</taxon>
        <taxon>Sarcophilus</taxon>
    </lineage>
</organism>
<dbReference type="InterPro" id="IPR011162">
    <property type="entry name" value="MHC_I/II-like_Ag-recog"/>
</dbReference>
<proteinExistence type="predicted"/>
<keyword evidence="2" id="KW-1133">Transmembrane helix</keyword>
<feature type="domain" description="Ig-like" evidence="4">
    <location>
        <begin position="208"/>
        <end position="296"/>
    </location>
</feature>